<accession>Q9T2R6</accession>
<reference key="1">
    <citation type="journal article" date="1994" name="Planta">
        <title>Molecular identification of the ten subunits of cytochrome-c reductase from potato mitochondria.</title>
        <authorList>
            <person name="Braun H.-P."/>
            <person name="Kruft V."/>
            <person name="Schmitz U.K."/>
        </authorList>
    </citation>
    <scope>PROTEIN SEQUENCE</scope>
</reference>
<geneLocation type="mitochondrion"/>
<protein>
    <submittedName>
        <fullName>Cytochrome-C reductase 53 kDa subunit</fullName>
        <ecNumber>1.10.2.2</ecNumber>
    </submittedName>
</protein>
<organism>
    <name type="scientific">Solanum tuberosum</name>
    <name type="common">Potato</name>
    <dbReference type="NCBI Taxonomy" id="4113"/>
    <lineage>
        <taxon>Eukaryota</taxon>
        <taxon>Viridiplantae</taxon>
        <taxon>Streptophyta</taxon>
        <taxon>Embryophyta</taxon>
        <taxon>Tracheophyta</taxon>
        <taxon>Spermatophyta</taxon>
        <taxon>Magnoliopsida</taxon>
        <taxon>eudicotyledons</taxon>
        <taxon>Gunneridae</taxon>
        <taxon>Pentapetalae</taxon>
        <taxon>asterids</taxon>
        <taxon>lamiids</taxon>
        <taxon>Solanales</taxon>
        <taxon>Solanaceae</taxon>
        <taxon>Solanoideae</taxon>
        <taxon>Solaneae</taxon>
        <taxon>Solanum</taxon>
    </lineage>
</organism>
<keyword id="KW-0903">Direct protein sequencing</keyword>
<name>Q9T2R6_SOLTU</name>
<sequence length="27" mass="2986">KRVANRFIFDQDVAISALGPIQTLPDT</sequence>
<proteinExistence type="evidence at protein level"/>
<dbReference type="AlphaFoldDB" id="Q9T2R6"/>
<dbReference type="EC" id="1.10.2.2"/>